<evidence type="ECO:0000313" key="2">
    <source>
        <dbReference type="Proteomes" id="UP001060085"/>
    </source>
</evidence>
<name>A0ACC0B590_CATRO</name>
<evidence type="ECO:0000313" key="1">
    <source>
        <dbReference type="EMBL" id="KAI5667817.1"/>
    </source>
</evidence>
<dbReference type="EMBL" id="CM044704">
    <property type="protein sequence ID" value="KAI5667817.1"/>
    <property type="molecule type" value="Genomic_DNA"/>
</dbReference>
<protein>
    <submittedName>
        <fullName evidence="1">Uncharacterized protein</fullName>
    </submittedName>
</protein>
<comment type="caution">
    <text evidence="1">The sequence shown here is derived from an EMBL/GenBank/DDBJ whole genome shotgun (WGS) entry which is preliminary data.</text>
</comment>
<keyword evidence="2" id="KW-1185">Reference proteome</keyword>
<accession>A0ACC0B590</accession>
<sequence>MKSLNENKYKLGSLSESRHISAASTPKFKRTCNATVGLYGQSPDPQNEAIETKFRHLVVNTSQTPYERTITNNRTPISLVKTGYRLLGHLPGLPWDQPQFLAPPDSLLGSRTPPPSMMRGSTLLSLKRPRHRKRPSYGGLATYSAIL</sequence>
<dbReference type="Proteomes" id="UP001060085">
    <property type="component" value="Linkage Group LG04"/>
</dbReference>
<gene>
    <name evidence="1" type="ORF">M9H77_17670</name>
</gene>
<organism evidence="1 2">
    <name type="scientific">Catharanthus roseus</name>
    <name type="common">Madagascar periwinkle</name>
    <name type="synonym">Vinca rosea</name>
    <dbReference type="NCBI Taxonomy" id="4058"/>
    <lineage>
        <taxon>Eukaryota</taxon>
        <taxon>Viridiplantae</taxon>
        <taxon>Streptophyta</taxon>
        <taxon>Embryophyta</taxon>
        <taxon>Tracheophyta</taxon>
        <taxon>Spermatophyta</taxon>
        <taxon>Magnoliopsida</taxon>
        <taxon>eudicotyledons</taxon>
        <taxon>Gunneridae</taxon>
        <taxon>Pentapetalae</taxon>
        <taxon>asterids</taxon>
        <taxon>lamiids</taxon>
        <taxon>Gentianales</taxon>
        <taxon>Apocynaceae</taxon>
        <taxon>Rauvolfioideae</taxon>
        <taxon>Vinceae</taxon>
        <taxon>Catharanthinae</taxon>
        <taxon>Catharanthus</taxon>
    </lineage>
</organism>
<proteinExistence type="predicted"/>
<reference evidence="2" key="1">
    <citation type="journal article" date="2023" name="Nat. Plants">
        <title>Single-cell RNA sequencing provides a high-resolution roadmap for understanding the multicellular compartmentation of specialized metabolism.</title>
        <authorList>
            <person name="Sun S."/>
            <person name="Shen X."/>
            <person name="Li Y."/>
            <person name="Li Y."/>
            <person name="Wang S."/>
            <person name="Li R."/>
            <person name="Zhang H."/>
            <person name="Shen G."/>
            <person name="Guo B."/>
            <person name="Wei J."/>
            <person name="Xu J."/>
            <person name="St-Pierre B."/>
            <person name="Chen S."/>
            <person name="Sun C."/>
        </authorList>
    </citation>
    <scope>NUCLEOTIDE SEQUENCE [LARGE SCALE GENOMIC DNA]</scope>
</reference>